<dbReference type="AlphaFoldDB" id="A0AAQ3ER42"/>
<dbReference type="EMBL" id="CP125292">
    <property type="protein sequence ID" value="WHM22915.1"/>
    <property type="molecule type" value="Genomic_DNA"/>
</dbReference>
<organism evidence="1 2">
    <name type="scientific">Bacillus subtilis</name>
    <dbReference type="NCBI Taxonomy" id="1423"/>
    <lineage>
        <taxon>Bacteria</taxon>
        <taxon>Bacillati</taxon>
        <taxon>Bacillota</taxon>
        <taxon>Bacilli</taxon>
        <taxon>Bacillales</taxon>
        <taxon>Bacillaceae</taxon>
        <taxon>Bacillus</taxon>
    </lineage>
</organism>
<name>A0AAQ3ER42_BACIU</name>
<proteinExistence type="predicted"/>
<protein>
    <submittedName>
        <fullName evidence="1">Uncharacterized protein</fullName>
    </submittedName>
</protein>
<gene>
    <name evidence="1" type="ORF">QL281_07750</name>
</gene>
<dbReference type="RefSeq" id="WP_283010171.1">
    <property type="nucleotide sequence ID" value="NZ_CP125292.1"/>
</dbReference>
<reference evidence="1" key="1">
    <citation type="submission" date="2023-05" db="EMBL/GenBank/DDBJ databases">
        <title>Complete genome sequence of Bacillus subtilis SRCM117797 isolated from Soybean paste.</title>
        <authorList>
            <person name="Abraha H.B."/>
            <person name="Kim K.-P."/>
            <person name="Ryu M.-S."/>
            <person name="Jeong D.-Y."/>
        </authorList>
    </citation>
    <scope>NUCLEOTIDE SEQUENCE</scope>
    <source>
        <strain evidence="1">SRCM117797</strain>
    </source>
</reference>
<evidence type="ECO:0000313" key="2">
    <source>
        <dbReference type="Proteomes" id="UP001229422"/>
    </source>
</evidence>
<evidence type="ECO:0000313" key="1">
    <source>
        <dbReference type="EMBL" id="WHM22915.1"/>
    </source>
</evidence>
<sequence length="43" mass="5198">MNDDLKAMGYWVERGKVPIKFFHEKYPYVELPEKESKYLFSAI</sequence>
<accession>A0AAQ3ER42</accession>
<dbReference type="Proteomes" id="UP001229422">
    <property type="component" value="Chromosome"/>
</dbReference>